<accession>A0ABU5NEC9</accession>
<protein>
    <submittedName>
        <fullName evidence="1">Uncharacterized protein</fullName>
    </submittedName>
</protein>
<dbReference type="Proteomes" id="UP001291687">
    <property type="component" value="Unassembled WGS sequence"/>
</dbReference>
<keyword evidence="2" id="KW-1185">Reference proteome</keyword>
<gene>
    <name evidence="1" type="ORF">Megvenef_01504</name>
</gene>
<proteinExistence type="predicted"/>
<dbReference type="EMBL" id="JARJFB010000161">
    <property type="protein sequence ID" value="MEA0971524.1"/>
    <property type="molecule type" value="Genomic_DNA"/>
</dbReference>
<comment type="caution">
    <text evidence="1">The sequence shown here is derived from an EMBL/GenBank/DDBJ whole genome shotgun (WGS) entry which is preliminary data.</text>
</comment>
<evidence type="ECO:0000313" key="2">
    <source>
        <dbReference type="Proteomes" id="UP001291687"/>
    </source>
</evidence>
<reference evidence="1 2" key="1">
    <citation type="submission" date="2023-03" db="EMBL/GenBank/DDBJ databases">
        <title>Host association and intracellularity evolved multiple times independently in the Rickettsiales.</title>
        <authorList>
            <person name="Castelli M."/>
            <person name="Nardi T."/>
            <person name="Gammuto L."/>
            <person name="Bellinzona G."/>
            <person name="Sabaneyeva E."/>
            <person name="Potekhin A."/>
            <person name="Serra V."/>
            <person name="Petroni G."/>
            <person name="Sassera D."/>
        </authorList>
    </citation>
    <scope>NUCLEOTIDE SEQUENCE [LARGE SCALE GENOMIC DNA]</scope>
    <source>
        <strain evidence="1 2">Sr 2-6</strain>
    </source>
</reference>
<organism evidence="1 2">
    <name type="scientific">Candidatus Megaera venefica</name>
    <dbReference type="NCBI Taxonomy" id="2055910"/>
    <lineage>
        <taxon>Bacteria</taxon>
        <taxon>Pseudomonadati</taxon>
        <taxon>Pseudomonadota</taxon>
        <taxon>Alphaproteobacteria</taxon>
        <taxon>Rickettsiales</taxon>
        <taxon>Rickettsiaceae</taxon>
        <taxon>Candidatus Megaera</taxon>
    </lineage>
</organism>
<name>A0ABU5NEC9_9RICK</name>
<sequence length="37" mass="4002">MRKVEAGSLSRLTFIADAITLIGLVSENEGTKPLTLR</sequence>
<evidence type="ECO:0000313" key="1">
    <source>
        <dbReference type="EMBL" id="MEA0971524.1"/>
    </source>
</evidence>